<evidence type="ECO:0000256" key="7">
    <source>
        <dbReference type="ARBA" id="ARBA00022989"/>
    </source>
</evidence>
<keyword evidence="3" id="KW-0597">Phosphoprotein</keyword>
<dbReference type="Pfam" id="PF00168">
    <property type="entry name" value="C2"/>
    <property type="match status" value="2"/>
</dbReference>
<dbReference type="PANTHER" id="PTHR47348">
    <property type="entry name" value="MEIOTICALLY UP-REGULATED GENE 190 PROTEIN"/>
    <property type="match status" value="1"/>
</dbReference>
<dbReference type="CDD" id="cd04041">
    <property type="entry name" value="C2A_fungal"/>
    <property type="match status" value="1"/>
</dbReference>
<feature type="region of interest" description="Disordered" evidence="11">
    <location>
        <begin position="738"/>
        <end position="764"/>
    </location>
</feature>
<feature type="region of interest" description="Disordered" evidence="11">
    <location>
        <begin position="1107"/>
        <end position="1127"/>
    </location>
</feature>
<dbReference type="GO" id="GO:0008289">
    <property type="term" value="F:lipid binding"/>
    <property type="evidence" value="ECO:0007669"/>
    <property type="project" value="UniProtKB-KW"/>
</dbReference>
<dbReference type="GO" id="GO:0005789">
    <property type="term" value="C:endoplasmic reticulum membrane"/>
    <property type="evidence" value="ECO:0007669"/>
    <property type="project" value="UniProtKB-SubCell"/>
</dbReference>
<dbReference type="InterPro" id="IPR037765">
    <property type="entry name" value="C2B_Tricalbin"/>
</dbReference>
<dbReference type="InterPro" id="IPR035892">
    <property type="entry name" value="C2_domain_sf"/>
</dbReference>
<dbReference type="SUPFAM" id="SSF49562">
    <property type="entry name" value="C2 domain (Calcium/lipid-binding domain, CaLB)"/>
    <property type="match status" value="2"/>
</dbReference>
<organism evidence="15 16">
    <name type="scientific">Rhizoctonia solani 123E</name>
    <dbReference type="NCBI Taxonomy" id="1423351"/>
    <lineage>
        <taxon>Eukaryota</taxon>
        <taxon>Fungi</taxon>
        <taxon>Dikarya</taxon>
        <taxon>Basidiomycota</taxon>
        <taxon>Agaricomycotina</taxon>
        <taxon>Agaricomycetes</taxon>
        <taxon>Cantharellales</taxon>
        <taxon>Ceratobasidiaceae</taxon>
        <taxon>Rhizoctonia</taxon>
    </lineage>
</organism>
<keyword evidence="7 12" id="KW-1133">Transmembrane helix</keyword>
<keyword evidence="5" id="KW-0677">Repeat</keyword>
<accession>A0A074S234</accession>
<keyword evidence="10 12" id="KW-0472">Membrane</keyword>
<keyword evidence="9" id="KW-0446">Lipid-binding</keyword>
<evidence type="ECO:0000256" key="4">
    <source>
        <dbReference type="ARBA" id="ARBA00022692"/>
    </source>
</evidence>
<evidence type="ECO:0000256" key="12">
    <source>
        <dbReference type="SAM" id="Phobius"/>
    </source>
</evidence>
<evidence type="ECO:0000256" key="6">
    <source>
        <dbReference type="ARBA" id="ARBA00022824"/>
    </source>
</evidence>
<keyword evidence="6" id="KW-0256">Endoplasmic reticulum</keyword>
<evidence type="ECO:0000256" key="9">
    <source>
        <dbReference type="ARBA" id="ARBA00023121"/>
    </source>
</evidence>
<evidence type="ECO:0000256" key="3">
    <source>
        <dbReference type="ARBA" id="ARBA00022553"/>
    </source>
</evidence>
<feature type="domain" description="C2" evidence="13">
    <location>
        <begin position="507"/>
        <end position="638"/>
    </location>
</feature>
<dbReference type="PANTHER" id="PTHR47348:SF3">
    <property type="entry name" value="MEIOTICALLY UP-REGULATED GENE 190 PROTEIN"/>
    <property type="match status" value="1"/>
</dbReference>
<evidence type="ECO:0000256" key="1">
    <source>
        <dbReference type="ARBA" id="ARBA00004586"/>
    </source>
</evidence>
<protein>
    <recommendedName>
        <fullName evidence="17">Meiotically up-regulated protein</fullName>
    </recommendedName>
</protein>
<gene>
    <name evidence="15" type="ORF">V565_070100</name>
</gene>
<dbReference type="OrthoDB" id="419768at2759"/>
<evidence type="ECO:0000256" key="5">
    <source>
        <dbReference type="ARBA" id="ARBA00022737"/>
    </source>
</evidence>
<evidence type="ECO:0000256" key="8">
    <source>
        <dbReference type="ARBA" id="ARBA00023055"/>
    </source>
</evidence>
<dbReference type="Gene3D" id="2.60.40.150">
    <property type="entry name" value="C2 domain"/>
    <property type="match status" value="2"/>
</dbReference>
<evidence type="ECO:0000256" key="11">
    <source>
        <dbReference type="SAM" id="MobiDB-lite"/>
    </source>
</evidence>
<comment type="caution">
    <text evidence="15">The sequence shown here is derived from an EMBL/GenBank/DDBJ whole genome shotgun (WGS) entry which is preliminary data.</text>
</comment>
<feature type="compositionally biased region" description="Pro residues" evidence="11">
    <location>
        <begin position="703"/>
        <end position="717"/>
    </location>
</feature>
<feature type="region of interest" description="Disordered" evidence="11">
    <location>
        <begin position="670"/>
        <end position="720"/>
    </location>
</feature>
<dbReference type="Pfam" id="PF25669">
    <property type="entry name" value="SMP_MUG190-like"/>
    <property type="match status" value="1"/>
</dbReference>
<reference evidence="15 16" key="1">
    <citation type="submission" date="2013-12" db="EMBL/GenBank/DDBJ databases">
        <authorList>
            <person name="Cubeta M."/>
            <person name="Pakala S."/>
            <person name="Fedorova N."/>
            <person name="Thomas E."/>
            <person name="Dean R."/>
            <person name="Jabaji S."/>
            <person name="Neate S."/>
            <person name="Toda T."/>
            <person name="Tavantzis S."/>
            <person name="Vilgalys R."/>
            <person name="Bharathan N."/>
            <person name="Pakala S."/>
            <person name="Losada L.S."/>
            <person name="Zafar N."/>
            <person name="Nierman W."/>
        </authorList>
    </citation>
    <scope>NUCLEOTIDE SEQUENCE [LARGE SCALE GENOMIC DNA]</scope>
    <source>
        <strain evidence="15 16">123E</strain>
    </source>
</reference>
<dbReference type="CDD" id="cd21676">
    <property type="entry name" value="SMP_Mug190"/>
    <property type="match status" value="1"/>
</dbReference>
<feature type="domain" description="C2" evidence="13">
    <location>
        <begin position="703"/>
        <end position="845"/>
    </location>
</feature>
<dbReference type="InterPro" id="IPR000008">
    <property type="entry name" value="C2_dom"/>
</dbReference>
<keyword evidence="8" id="KW-0445">Lipid transport</keyword>
<feature type="transmembrane region" description="Helical" evidence="12">
    <location>
        <begin position="210"/>
        <end position="228"/>
    </location>
</feature>
<dbReference type="GO" id="GO:0061817">
    <property type="term" value="P:endoplasmic reticulum-plasma membrane tethering"/>
    <property type="evidence" value="ECO:0007669"/>
    <property type="project" value="InterPro"/>
</dbReference>
<feature type="compositionally biased region" description="Basic and acidic residues" evidence="11">
    <location>
        <begin position="46"/>
        <end position="55"/>
    </location>
</feature>
<evidence type="ECO:0000313" key="16">
    <source>
        <dbReference type="Proteomes" id="UP000027456"/>
    </source>
</evidence>
<evidence type="ECO:0000259" key="14">
    <source>
        <dbReference type="PROSITE" id="PS51847"/>
    </source>
</evidence>
<evidence type="ECO:0000259" key="13">
    <source>
        <dbReference type="PROSITE" id="PS50004"/>
    </source>
</evidence>
<dbReference type="CDD" id="cd04052">
    <property type="entry name" value="C2B_Tricalbin-like"/>
    <property type="match status" value="1"/>
</dbReference>
<feature type="region of interest" description="Disordered" evidence="11">
    <location>
        <begin position="1"/>
        <end position="195"/>
    </location>
</feature>
<proteinExistence type="predicted"/>
<feature type="domain" description="SMP-LTD" evidence="14">
    <location>
        <begin position="282"/>
        <end position="516"/>
    </location>
</feature>
<dbReference type="PROSITE" id="PS51847">
    <property type="entry name" value="SMP"/>
    <property type="match status" value="1"/>
</dbReference>
<dbReference type="GO" id="GO:0006869">
    <property type="term" value="P:lipid transport"/>
    <property type="evidence" value="ECO:0007669"/>
    <property type="project" value="UniProtKB-KW"/>
</dbReference>
<feature type="compositionally biased region" description="Basic and acidic residues" evidence="11">
    <location>
        <begin position="87"/>
        <end position="111"/>
    </location>
</feature>
<feature type="compositionally biased region" description="Basic and acidic residues" evidence="11">
    <location>
        <begin position="1117"/>
        <end position="1127"/>
    </location>
</feature>
<dbReference type="InterPro" id="IPR057349">
    <property type="entry name" value="C2_Mug190_3rd"/>
</dbReference>
<feature type="compositionally biased region" description="Basic and acidic residues" evidence="11">
    <location>
        <begin position="684"/>
        <end position="702"/>
    </location>
</feature>
<keyword evidence="2" id="KW-0813">Transport</keyword>
<dbReference type="PROSITE" id="PS50004">
    <property type="entry name" value="C2"/>
    <property type="match status" value="2"/>
</dbReference>
<dbReference type="AlphaFoldDB" id="A0A074S234"/>
<comment type="subcellular location">
    <subcellularLocation>
        <location evidence="1">Endoplasmic reticulum membrane</location>
    </subcellularLocation>
</comment>
<evidence type="ECO:0000313" key="15">
    <source>
        <dbReference type="EMBL" id="KEP50963.1"/>
    </source>
</evidence>
<name>A0A074S234_9AGAM</name>
<dbReference type="SMART" id="SM00239">
    <property type="entry name" value="C2"/>
    <property type="match status" value="2"/>
</dbReference>
<dbReference type="InterPro" id="IPR031468">
    <property type="entry name" value="SMP_LBD"/>
</dbReference>
<dbReference type="InterPro" id="IPR037767">
    <property type="entry name" value="C2A_Mug190-like"/>
</dbReference>
<keyword evidence="16" id="KW-1185">Reference proteome</keyword>
<dbReference type="STRING" id="1423351.A0A074S234"/>
<evidence type="ECO:0000256" key="2">
    <source>
        <dbReference type="ARBA" id="ARBA00022448"/>
    </source>
</evidence>
<evidence type="ECO:0000256" key="10">
    <source>
        <dbReference type="ARBA" id="ARBA00023136"/>
    </source>
</evidence>
<dbReference type="EMBL" id="AZST01000205">
    <property type="protein sequence ID" value="KEP50963.1"/>
    <property type="molecule type" value="Genomic_DNA"/>
</dbReference>
<dbReference type="Proteomes" id="UP000027456">
    <property type="component" value="Unassembled WGS sequence"/>
</dbReference>
<dbReference type="Pfam" id="PF25331">
    <property type="entry name" value="C2_Mug190_3rd"/>
    <property type="match status" value="1"/>
</dbReference>
<evidence type="ECO:0008006" key="17">
    <source>
        <dbReference type="Google" id="ProtNLM"/>
    </source>
</evidence>
<sequence>MEHQVGQGYSEHNPIPTIQRYEADVKAREGSISPDPMSPSRMSYDSNKDLPRTPPDEEPVQAPNKAGNDHMDAAHSGEGVPVGEEDEAKKSEKQAVMDRMQGPKEKPTDKVAKKRGSRTVKDPTTGQMVTIKDADFKDYPTQSELDPMSEEGGPATQPVDGRGLKSHIPKQLRSDKPAPNPARPGNISLQPYPPSTPPHMGNVLAKLDHLQIAIVASSVILWFFTAFGHGFFGFFFRSSLLAASAFGLTTLASLSQRSLEKEIERVRLDMHRQRGEKFSPPTPESVEWLNAFIKTIWGLVNPEMFVSVADMIEDVMQQSLPGFVDAVRISDIGQGTNPFRIVSMRALPDQPGDKEYPREEWIDQGTNELMERAESERQAGKDADQAGDYVNFEVAFAYSALPGQGGDLRTKNIHLLIEFFLGLYDWLHIPIPIWIQVEGIVGTVRLRIQFIPEPPFVRNLTFTLMGVPGIEVSAIPMSKALPNVLDLPLIARFVKMAIAAGTAELVAPKSMTLNIQEMMSGAAIGDTLSAGVFLITIHHAEDLSAQDRSGRSDPYIVLAYAKFGKPLYSTRIVLGDLNPVFEETAALLVTQDEVKAEEDLSIMLWDSDKRSADDLIGRVQVPVKQLMSKPNELIRRTDKLVGFENATAMKGTLHWSIGYFPKVPLNKALERPLESPPAPTKTAPEMEMRPGDKAPNPAKRDLPPPPPDVSRTPPDPAYPSGILKVVVHQINNLERQNLFGTTGKEREGQAGQDTDEPSEQGGNLPSGYCELIVNDDMIYKTRVKQYTTQPFFEAGTETFVRDWQNTVVRVVVRDSRLRERDPILGIVSLDLKDLLKDASEVTRMFALEEGIGYGRMNLSVLFKAVDAKLPRNMLGWDTGTVELLSAITITPEPNANGRIPSKPTKLRVSTTDSTEVIAPKTATLSDGIVSYNIDKLRLPVYSRYASSCVFEFGGGGIVGGAPDAIAVLWLKDLVGDEETNVRIPVVVGKDLRQLRQNVLNEQAKKTHEYEIVGWLTAKMRLDQGLDEDHEKHAASQARRHAFEAYDHVEGQAIIAERNAHFEDDGVVDKREKKELDAAHKRQLHNRQRGITSYRPYRTAQWVKQGIKSRLMPKKSSAKREPNVKSEA</sequence>
<dbReference type="HOGENOM" id="CLU_002125_3_0_1"/>
<keyword evidence="4 12" id="KW-0812">Transmembrane</keyword>